<reference evidence="18 19" key="1">
    <citation type="journal article" date="2016" name="Nat. Commun.">
        <title>Ectomycorrhizal ecology is imprinted in the genome of the dominant symbiotic fungus Cenococcum geophilum.</title>
        <authorList>
            <consortium name="DOE Joint Genome Institute"/>
            <person name="Peter M."/>
            <person name="Kohler A."/>
            <person name="Ohm R.A."/>
            <person name="Kuo A."/>
            <person name="Krutzmann J."/>
            <person name="Morin E."/>
            <person name="Arend M."/>
            <person name="Barry K.W."/>
            <person name="Binder M."/>
            <person name="Choi C."/>
            <person name="Clum A."/>
            <person name="Copeland A."/>
            <person name="Grisel N."/>
            <person name="Haridas S."/>
            <person name="Kipfer T."/>
            <person name="LaButti K."/>
            <person name="Lindquist E."/>
            <person name="Lipzen A."/>
            <person name="Maire R."/>
            <person name="Meier B."/>
            <person name="Mihaltcheva S."/>
            <person name="Molinier V."/>
            <person name="Murat C."/>
            <person name="Poggeler S."/>
            <person name="Quandt C.A."/>
            <person name="Sperisen C."/>
            <person name="Tritt A."/>
            <person name="Tisserant E."/>
            <person name="Crous P.W."/>
            <person name="Henrissat B."/>
            <person name="Nehls U."/>
            <person name="Egli S."/>
            <person name="Spatafora J.W."/>
            <person name="Grigoriev I.V."/>
            <person name="Martin F.M."/>
        </authorList>
    </citation>
    <scope>NUCLEOTIDE SEQUENCE [LARGE SCALE GENOMIC DNA]</scope>
    <source>
        <strain evidence="18 19">CBS 459.81</strain>
    </source>
</reference>
<dbReference type="EMBL" id="KV744878">
    <property type="protein sequence ID" value="OCK82799.1"/>
    <property type="molecule type" value="Genomic_DNA"/>
</dbReference>
<comment type="pathway">
    <text evidence="3 16">Protein modification; protein ubiquitination.</text>
</comment>
<keyword evidence="11 15" id="KW-0863">Zinc-finger</keyword>
<dbReference type="InterPro" id="IPR011989">
    <property type="entry name" value="ARM-like"/>
</dbReference>
<dbReference type="GO" id="GO:0043023">
    <property type="term" value="F:ribosomal large subunit binding"/>
    <property type="evidence" value="ECO:0007669"/>
    <property type="project" value="TreeGrafter"/>
</dbReference>
<keyword evidence="12 16" id="KW-0833">Ubl conjugation pathway</keyword>
<evidence type="ECO:0000256" key="7">
    <source>
        <dbReference type="ARBA" id="ARBA00022490"/>
    </source>
</evidence>
<evidence type="ECO:0000256" key="14">
    <source>
        <dbReference type="ARBA" id="ARBA00055150"/>
    </source>
</evidence>
<comment type="catalytic activity">
    <reaction evidence="1 16">
        <text>S-ubiquitinyl-[E2 ubiquitin-conjugating enzyme]-L-cysteine + [acceptor protein]-L-lysine = [E2 ubiquitin-conjugating enzyme]-L-cysteine + N(6)-ubiquitinyl-[acceptor protein]-L-lysine.</text>
        <dbReference type="EC" id="2.3.2.27"/>
    </reaction>
</comment>
<dbReference type="InterPro" id="IPR001841">
    <property type="entry name" value="Znf_RING"/>
</dbReference>
<keyword evidence="9 16" id="KW-0479">Metal-binding</keyword>
<dbReference type="InterPro" id="IPR016024">
    <property type="entry name" value="ARM-type_fold"/>
</dbReference>
<evidence type="ECO:0000256" key="10">
    <source>
        <dbReference type="ARBA" id="ARBA00022737"/>
    </source>
</evidence>
<gene>
    <name evidence="18" type="ORF">K432DRAFT_380123</name>
</gene>
<dbReference type="GO" id="GO:0016567">
    <property type="term" value="P:protein ubiquitination"/>
    <property type="evidence" value="ECO:0007669"/>
    <property type="project" value="UniProtKB-UniPathway"/>
</dbReference>
<name>A0A8E2JHI5_9PEZI</name>
<sequence length="1631" mass="180757">MSKRQLKSQASSSRAASGAFGSGFGAGSASAFGATSSPLSYVAEPPDLSSISDPNVVVAFKNLSKRDSTTKAKALEDLQTYVSSLRESVEEAILEAWIKIYPRTSIDSSRRVRQLAHVVHGQISGSAGKRIAKYMPKAVGAWLCGLYDNDRSVVKSTQESFQQVFSTPEKLQNIRRAYQQPILEYCRDAIDNESTQTLSDERTVSPDDAETKYNRVIASCISVIGSLFTDLKPEDFTKHQTDYNTVLSDENLWIFAVYRDASVRRSTHRFLRSCLAKQQEALENNLDAISKSYLANGLNSDQTGSSYDYVEAMVMLTTAYPTVWTDHYTSKKSVSQRLRQFLKRGSQGGPREFWDGVAKMFQKLPKSVLPTTGVDAIELLSAMQVGIIRKDEPRPNLGAAYSAYLDVVTLLSSTLPEADQCKLLNELVLPIIPQYLRPDPDQTQWTIPGTHGSTTVAKAMVLGMMPSVLETEWPKYAGLFIEDIKTSSPEQSKDFDKSQTALIHQAVRFSIAQTQAIRNGASRSLQQVFSKASASIITEALSVLKARNGKPYGAAGVVAEMLRLYEILELTNTELREHLDTFIQQDLSKLFLSPSCAQLADILYSFKDSPVFENAWRATLGAVLDATDSSAKFTYLENLLASPKIPQSFELASLDLKLQDHIQQQVQLALEGNSDWSFSARILQPPARALSAASTDEILASMTQALSITGRAPYALQGVNQILKHNPTLLRSFVTTSRGSELIRNLLFLAESPDDHVAQEASNLNTSIHAILTQDANGSAPKQSMFEVIQNGLKDASSTSVSVETLVDLAKKMWETEASKSSSGDTINNLFPDGSAWKVALAPFLEVTPKSSLAITNSLAGAVYLIKPTSSKAAFSKSLSRDSNGYSVAFRTALYVTQLIKECDIFNSLSLEQQAEILELLALTLQLANDNLALAGSNNLWSEYTPEIETDILLFMSDAQAILAEQLRRDSTRWAGNAEESDLSSLELAIQTLRNNSKGTSPAAYYSARAHSTLVSELVEIHGWNSKKTSEMQATYKDLRRSQDVLVTAGFLAGYKSPLSSTKFTTRMCGEYVADLTGLDIEQHPEKGLRQLVLLNLILHGQEDAGEDIAKQRVIFFVKHVIPWLQDDAVTLPVKAEVCRTLAILLPVISDIFGSHWVDVLDCLTQSWSKTDQLDGNESGMDSPIPYIHASLKLYAVLRTLTQGEDPNDDLCDAWKAAEEEVAKGLINLLKHSQHFPDEFHQPLKIVNELLARQVSKVPLQHLEESEELFPLLYVESEPVQQTAFDLLHKQIPAAQEQISVDAALEKRTARLPEELLSLILEAPTMTSLADANFDRSMPLPLRGYLLSWLLVFDHLQHASYKVKTDYIEHIKEGEYLAGLLDFMFDFLGHARGKPVDVSKFDVTTYSPDLEPPEKDTQWLLTHLYYLCLKHIPSLAKSWWIDCKSRQKVIAVESWTEKFISPHVISAALTSVSEWAAAQDTSNESEVLQVRVSQRAREVTAAYEVDEQTMMIMIRLPGTYPLGQASVEGVNRVAVDEKKWQSWVRTTQGVITFSNGDLPDGLRAWRRNVVGALKGQTECAICYSIISGDKQLPSKKCSTCKNLFHSSCLFKWFKTSNASSCPLCRNAFNYG</sequence>
<dbReference type="Gene3D" id="3.30.40.10">
    <property type="entry name" value="Zinc/RING finger domain, C3HC4 (zinc finger)"/>
    <property type="match status" value="1"/>
</dbReference>
<evidence type="ECO:0000256" key="11">
    <source>
        <dbReference type="ARBA" id="ARBA00022771"/>
    </source>
</evidence>
<comment type="similarity">
    <text evidence="4 16">Belongs to the LTN1 family.</text>
</comment>
<protein>
    <recommendedName>
        <fullName evidence="6 16">E3 ubiquitin-protein ligase listerin</fullName>
        <ecNumber evidence="5 16">2.3.2.27</ecNumber>
    </recommendedName>
    <alternativeName>
        <fullName evidence="16">RING-type E3 ubiquitin transferase listerin</fullName>
    </alternativeName>
</protein>
<dbReference type="InterPro" id="IPR013083">
    <property type="entry name" value="Znf_RING/FYVE/PHD"/>
</dbReference>
<dbReference type="EC" id="2.3.2.27" evidence="5 16"/>
<evidence type="ECO:0000256" key="3">
    <source>
        <dbReference type="ARBA" id="ARBA00004906"/>
    </source>
</evidence>
<dbReference type="InterPro" id="IPR011016">
    <property type="entry name" value="Znf_RING-CH"/>
</dbReference>
<dbReference type="UniPathway" id="UPA00143"/>
<evidence type="ECO:0000259" key="17">
    <source>
        <dbReference type="PROSITE" id="PS50089"/>
    </source>
</evidence>
<dbReference type="PANTHER" id="PTHR12389">
    <property type="entry name" value="ZINC FINGER PROTEIN 294"/>
    <property type="match status" value="1"/>
</dbReference>
<evidence type="ECO:0000256" key="13">
    <source>
        <dbReference type="ARBA" id="ARBA00022833"/>
    </source>
</evidence>
<evidence type="ECO:0000256" key="5">
    <source>
        <dbReference type="ARBA" id="ARBA00012483"/>
    </source>
</evidence>
<evidence type="ECO:0000256" key="12">
    <source>
        <dbReference type="ARBA" id="ARBA00022786"/>
    </source>
</evidence>
<keyword evidence="8 16" id="KW-0808">Transferase</keyword>
<dbReference type="GO" id="GO:0005829">
    <property type="term" value="C:cytosol"/>
    <property type="evidence" value="ECO:0007669"/>
    <property type="project" value="UniProtKB-SubCell"/>
</dbReference>
<dbReference type="Pfam" id="PF13639">
    <property type="entry name" value="zf-RING_2"/>
    <property type="match status" value="1"/>
</dbReference>
<organism evidence="18 19">
    <name type="scientific">Lepidopterella palustris CBS 459.81</name>
    <dbReference type="NCBI Taxonomy" id="1314670"/>
    <lineage>
        <taxon>Eukaryota</taxon>
        <taxon>Fungi</taxon>
        <taxon>Dikarya</taxon>
        <taxon>Ascomycota</taxon>
        <taxon>Pezizomycotina</taxon>
        <taxon>Dothideomycetes</taxon>
        <taxon>Pleosporomycetidae</taxon>
        <taxon>Mytilinidiales</taxon>
        <taxon>Argynnaceae</taxon>
        <taxon>Lepidopterella</taxon>
    </lineage>
</organism>
<feature type="domain" description="RING-type" evidence="17">
    <location>
        <begin position="1579"/>
        <end position="1625"/>
    </location>
</feature>
<evidence type="ECO:0000313" key="19">
    <source>
        <dbReference type="Proteomes" id="UP000250266"/>
    </source>
</evidence>
<evidence type="ECO:0000256" key="9">
    <source>
        <dbReference type="ARBA" id="ARBA00022723"/>
    </source>
</evidence>
<evidence type="ECO:0000313" key="18">
    <source>
        <dbReference type="EMBL" id="OCK82799.1"/>
    </source>
</evidence>
<dbReference type="SUPFAM" id="SSF57850">
    <property type="entry name" value="RING/U-box"/>
    <property type="match status" value="1"/>
</dbReference>
<dbReference type="Proteomes" id="UP000250266">
    <property type="component" value="Unassembled WGS sequence"/>
</dbReference>
<comment type="function">
    <text evidence="16">E3 ubiquitin-protein ligase. Component of the ribosome quality control complex (RQC), a ribosome-associated complex that mediates ubiquitination and extraction of incompletely synthesized nascent chains for proteasomal degradation.</text>
</comment>
<accession>A0A8E2JHI5</accession>
<dbReference type="GO" id="GO:1990116">
    <property type="term" value="P:ribosome-associated ubiquitin-dependent protein catabolic process"/>
    <property type="evidence" value="ECO:0007669"/>
    <property type="project" value="UniProtKB-UniRule"/>
</dbReference>
<evidence type="ECO:0000256" key="6">
    <source>
        <dbReference type="ARBA" id="ARBA00017157"/>
    </source>
</evidence>
<dbReference type="Pfam" id="PF22958">
    <property type="entry name" value="Ltn1_1st"/>
    <property type="match status" value="1"/>
</dbReference>
<dbReference type="InterPro" id="IPR054477">
    <property type="entry name" value="LTN1_E3_ligase_6th"/>
</dbReference>
<dbReference type="PROSITE" id="PS50089">
    <property type="entry name" value="ZF_RING_2"/>
    <property type="match status" value="1"/>
</dbReference>
<comment type="function">
    <text evidence="14">E3 ubiquitin-protein ligase component of the ribosome quality control complex (RQC), a ribosome-associated complex that mediates ubiquitination and extraction of incompletely synthesized nascent chains for proteasomal degradation. Mediates ubiquitination of proteins derived from mRNAs lacking stop codons (non-stop proteins) and other translation arrest products induced by poly-lysine sequences and tandem rare codons. Ubiquitination leads to CDC48 recruitment for extraction and degradation of the incomplete translation product. May indirectly play a role in chromatin function and transcription.</text>
</comment>
<keyword evidence="13 16" id="KW-0862">Zinc</keyword>
<dbReference type="Pfam" id="PF22999">
    <property type="entry name" value="LTN1_E3_ligase_6th"/>
    <property type="match status" value="1"/>
</dbReference>
<evidence type="ECO:0000256" key="16">
    <source>
        <dbReference type="RuleBase" id="RU367090"/>
    </source>
</evidence>
<dbReference type="SMART" id="SM00184">
    <property type="entry name" value="RING"/>
    <property type="match status" value="1"/>
</dbReference>
<dbReference type="CDD" id="cd16491">
    <property type="entry name" value="RING-CH-C4HC3_LTN1"/>
    <property type="match status" value="1"/>
</dbReference>
<dbReference type="GO" id="GO:0061630">
    <property type="term" value="F:ubiquitin protein ligase activity"/>
    <property type="evidence" value="ECO:0007669"/>
    <property type="project" value="UniProtKB-UniRule"/>
</dbReference>
<keyword evidence="10" id="KW-0677">Repeat</keyword>
<dbReference type="Gene3D" id="1.25.10.10">
    <property type="entry name" value="Leucine-rich Repeat Variant"/>
    <property type="match status" value="1"/>
</dbReference>
<keyword evidence="7" id="KW-0963">Cytoplasm</keyword>
<dbReference type="PANTHER" id="PTHR12389:SF0">
    <property type="entry name" value="E3 UBIQUITIN-PROTEIN LIGASE LISTERIN"/>
    <property type="match status" value="1"/>
</dbReference>
<dbReference type="InterPro" id="IPR039795">
    <property type="entry name" value="LTN1/Rkr1"/>
</dbReference>
<dbReference type="InterPro" id="IPR039804">
    <property type="entry name" value="RING-CH-C4HC3_LTN1"/>
</dbReference>
<evidence type="ECO:0000256" key="4">
    <source>
        <dbReference type="ARBA" id="ARBA00007997"/>
    </source>
</evidence>
<dbReference type="OrthoDB" id="6108at2759"/>
<dbReference type="FunFam" id="3.30.40.10:FF:000038">
    <property type="entry name" value="E3 ubiquitin-protein ligase listerin"/>
    <property type="match status" value="1"/>
</dbReference>
<dbReference type="InterPro" id="IPR054476">
    <property type="entry name" value="Ltn1_N"/>
</dbReference>
<evidence type="ECO:0000256" key="8">
    <source>
        <dbReference type="ARBA" id="ARBA00022679"/>
    </source>
</evidence>
<comment type="subunit">
    <text evidence="16">Component of the ribosome quality control complex (RQC).</text>
</comment>
<dbReference type="GO" id="GO:0008270">
    <property type="term" value="F:zinc ion binding"/>
    <property type="evidence" value="ECO:0007669"/>
    <property type="project" value="UniProtKB-KW"/>
</dbReference>
<dbReference type="SMART" id="SM00744">
    <property type="entry name" value="RINGv"/>
    <property type="match status" value="1"/>
</dbReference>
<dbReference type="SMART" id="SM01197">
    <property type="entry name" value="FANCL_C"/>
    <property type="match status" value="1"/>
</dbReference>
<comment type="subcellular location">
    <subcellularLocation>
        <location evidence="2">Cytoplasm</location>
        <location evidence="2">Cytosol</location>
    </subcellularLocation>
</comment>
<dbReference type="Pfam" id="PF23009">
    <property type="entry name" value="UBC_like"/>
    <property type="match status" value="1"/>
</dbReference>
<dbReference type="GO" id="GO:0072344">
    <property type="term" value="P:rescue of stalled ribosome"/>
    <property type="evidence" value="ECO:0007669"/>
    <property type="project" value="UniProtKB-UniRule"/>
</dbReference>
<dbReference type="GO" id="GO:1990112">
    <property type="term" value="C:RQC complex"/>
    <property type="evidence" value="ECO:0007669"/>
    <property type="project" value="UniProtKB-UniRule"/>
</dbReference>
<proteinExistence type="inferred from homology"/>
<evidence type="ECO:0000256" key="1">
    <source>
        <dbReference type="ARBA" id="ARBA00000900"/>
    </source>
</evidence>
<dbReference type="SUPFAM" id="SSF48371">
    <property type="entry name" value="ARM repeat"/>
    <property type="match status" value="1"/>
</dbReference>
<dbReference type="InterPro" id="IPR054478">
    <property type="entry name" value="LTN1_UBC"/>
</dbReference>
<evidence type="ECO:0000256" key="2">
    <source>
        <dbReference type="ARBA" id="ARBA00004514"/>
    </source>
</evidence>
<evidence type="ECO:0000256" key="15">
    <source>
        <dbReference type="PROSITE-ProRule" id="PRU00175"/>
    </source>
</evidence>
<keyword evidence="19" id="KW-1185">Reference proteome</keyword>